<organism evidence="2 3">
    <name type="scientific">Entotheonella factor</name>
    <dbReference type="NCBI Taxonomy" id="1429438"/>
    <lineage>
        <taxon>Bacteria</taxon>
        <taxon>Pseudomonadati</taxon>
        <taxon>Nitrospinota/Tectimicrobiota group</taxon>
        <taxon>Candidatus Tectimicrobiota</taxon>
        <taxon>Candidatus Entotheonellia</taxon>
        <taxon>Candidatus Entotheonellales</taxon>
        <taxon>Candidatus Entotheonellaceae</taxon>
        <taxon>Candidatus Entotheonella</taxon>
    </lineage>
</organism>
<dbReference type="HOGENOM" id="CLU_133146_1_0_7"/>
<keyword evidence="1" id="KW-0472">Membrane</keyword>
<evidence type="ECO:0000256" key="1">
    <source>
        <dbReference type="SAM" id="Phobius"/>
    </source>
</evidence>
<protein>
    <recommendedName>
        <fullName evidence="4">DUF983 domain-containing protein</fullName>
    </recommendedName>
</protein>
<dbReference type="AlphaFoldDB" id="W4LGC3"/>
<feature type="transmembrane region" description="Helical" evidence="1">
    <location>
        <begin position="54"/>
        <end position="75"/>
    </location>
</feature>
<accession>W4LGC3</accession>
<name>W4LGC3_ENTF1</name>
<dbReference type="Pfam" id="PF06170">
    <property type="entry name" value="DUF983"/>
    <property type="match status" value="1"/>
</dbReference>
<reference evidence="2 3" key="1">
    <citation type="journal article" date="2014" name="Nature">
        <title>An environmental bacterial taxon with a large and distinct metabolic repertoire.</title>
        <authorList>
            <person name="Wilson M.C."/>
            <person name="Mori T."/>
            <person name="Ruckert C."/>
            <person name="Uria A.R."/>
            <person name="Helf M.J."/>
            <person name="Takada K."/>
            <person name="Gernert C."/>
            <person name="Steffens U.A."/>
            <person name="Heycke N."/>
            <person name="Schmitt S."/>
            <person name="Rinke C."/>
            <person name="Helfrich E.J."/>
            <person name="Brachmann A.O."/>
            <person name="Gurgui C."/>
            <person name="Wakimoto T."/>
            <person name="Kracht M."/>
            <person name="Crusemann M."/>
            <person name="Hentschel U."/>
            <person name="Abe I."/>
            <person name="Matsunaga S."/>
            <person name="Kalinowski J."/>
            <person name="Takeyama H."/>
            <person name="Piel J."/>
        </authorList>
    </citation>
    <scope>NUCLEOTIDE SEQUENCE [LARGE SCALE GENOMIC DNA]</scope>
    <source>
        <strain evidence="3">TSY1</strain>
    </source>
</reference>
<dbReference type="InterPro" id="IPR009325">
    <property type="entry name" value="DUF983"/>
</dbReference>
<dbReference type="Proteomes" id="UP000019141">
    <property type="component" value="Unassembled WGS sequence"/>
</dbReference>
<feature type="transmembrane region" description="Helical" evidence="1">
    <location>
        <begin position="87"/>
        <end position="104"/>
    </location>
</feature>
<evidence type="ECO:0000313" key="3">
    <source>
        <dbReference type="Proteomes" id="UP000019141"/>
    </source>
</evidence>
<proteinExistence type="predicted"/>
<dbReference type="EMBL" id="AZHW01000724">
    <property type="protein sequence ID" value="ETW96939.1"/>
    <property type="molecule type" value="Genomic_DNA"/>
</dbReference>
<evidence type="ECO:0000313" key="2">
    <source>
        <dbReference type="EMBL" id="ETW96939.1"/>
    </source>
</evidence>
<keyword evidence="3" id="KW-1185">Reference proteome</keyword>
<gene>
    <name evidence="2" type="ORF">ETSY1_24580</name>
</gene>
<keyword evidence="1" id="KW-1133">Transmembrane helix</keyword>
<keyword evidence="1" id="KW-0812">Transmembrane</keyword>
<sequence>MQESKGLQRVLKYLWRAWRLQCPRCGTRSLYRRGLAMHERCRYCNLKFEREQGYFLGAMYLNYGFTVMIVLAGYFTLEILANVSLSLHLWLWTSISLLLPVLLYRHSRALWLCMDYCINPVDDANARAYEES</sequence>
<comment type="caution">
    <text evidence="2">The sequence shown here is derived from an EMBL/GenBank/DDBJ whole genome shotgun (WGS) entry which is preliminary data.</text>
</comment>
<evidence type="ECO:0008006" key="4">
    <source>
        <dbReference type="Google" id="ProtNLM"/>
    </source>
</evidence>